<dbReference type="InterPro" id="IPR034646">
    <property type="entry name" value="ADCK3_dom"/>
</dbReference>
<evidence type="ECO:0000313" key="7">
    <source>
        <dbReference type="EMBL" id="MBL0004286.1"/>
    </source>
</evidence>
<dbReference type="GO" id="GO:0016301">
    <property type="term" value="F:kinase activity"/>
    <property type="evidence" value="ECO:0007669"/>
    <property type="project" value="UniProtKB-KW"/>
</dbReference>
<name>A0A934X5U3_9MICO</name>
<gene>
    <name evidence="6" type="ORF">IPF40_11900</name>
    <name evidence="7" type="ORF">IPP00_09975</name>
</gene>
<evidence type="ECO:0000313" key="8">
    <source>
        <dbReference type="Proteomes" id="UP000718281"/>
    </source>
</evidence>
<proteinExistence type="inferred from homology"/>
<sequence length="442" mass="47695">MTDLPRAAVTRAAKLATLPLGYAGRAALGLGKRVGGKPAEAVAAEMQARAATQLFTVLGELKGGAMKFGQALSIFEAAWPEEAAAPYRAMLTKLQDSAPAMPPARVKEVMAAEFGPRWRRRFLDFDDTAVAAASIGQVHRATWRDGRDVAVKIQYPGAGKALLSDLSNVSKVARLATSWIPGIDIGPILEELRGRMSEELDYRLEASAQKAFAKGFEGDPNVAVPGVIDGTERVLVTEWMDGIPLSSIIADGTQEQRDLAGTHYIEFLLDAPGRCGLLHADPHPGNFRLLEDGRLGVLDFGAVKHLPGGLPDDMGRLLTLALDDDAGATLAGLREIGFVRDGIDVDAQRLLDYLQPFIDPLRTDTFHFSRDWIRDVFAHINDPRKPNYAVGMRLNLPAEYLLIHRVWLGGIGVLCQLGATVPGRAKVAAHIPGADLPPVDEE</sequence>
<comment type="similarity">
    <text evidence="1">Belongs to the protein kinase superfamily. ADCK protein kinase family.</text>
</comment>
<evidence type="ECO:0000313" key="6">
    <source>
        <dbReference type="EMBL" id="MBK6301706.1"/>
    </source>
</evidence>
<dbReference type="Pfam" id="PF03109">
    <property type="entry name" value="ABC1"/>
    <property type="match status" value="1"/>
</dbReference>
<dbReference type="AlphaFoldDB" id="A0A934X5U3"/>
<dbReference type="PANTHER" id="PTHR43851:SF3">
    <property type="entry name" value="COENZYME Q8"/>
    <property type="match status" value="1"/>
</dbReference>
<reference evidence="6 8" key="1">
    <citation type="submission" date="2020-10" db="EMBL/GenBank/DDBJ databases">
        <title>Connecting structure to function with the recovery of over 1000 high-quality activated sludge metagenome-assembled genomes encoding full-length rRNA genes using long-read sequencing.</title>
        <authorList>
            <person name="Singleton C.M."/>
            <person name="Petriglieri F."/>
            <person name="Kristensen J.M."/>
            <person name="Kirkegaard R.H."/>
            <person name="Michaelsen T.Y."/>
            <person name="Andersen M.H."/>
            <person name="Karst S.M."/>
            <person name="Dueholm M.S."/>
            <person name="Nielsen P.H."/>
            <person name="Albertsen M."/>
        </authorList>
    </citation>
    <scope>NUCLEOTIDE SEQUENCE [LARGE SCALE GENOMIC DNA]</scope>
    <source>
        <strain evidence="6">AalE_18-Q3-R2-46_BAT3C.188</strain>
        <strain evidence="7">Ribe_18-Q3-R11-54_MAXAC.001</strain>
    </source>
</reference>
<evidence type="ECO:0000259" key="5">
    <source>
        <dbReference type="Pfam" id="PF03109"/>
    </source>
</evidence>
<keyword evidence="6" id="KW-0418">Kinase</keyword>
<evidence type="ECO:0000256" key="4">
    <source>
        <dbReference type="ARBA" id="ARBA00022840"/>
    </source>
</evidence>
<dbReference type="Proteomes" id="UP000886632">
    <property type="component" value="Unassembled WGS sequence"/>
</dbReference>
<protein>
    <submittedName>
        <fullName evidence="6">AarF/ABC1/UbiB kinase family protein</fullName>
    </submittedName>
</protein>
<dbReference type="EMBL" id="JADKGK010000020">
    <property type="protein sequence ID" value="MBL0004286.1"/>
    <property type="molecule type" value="Genomic_DNA"/>
</dbReference>
<accession>A0A934X5U3</accession>
<evidence type="ECO:0000256" key="3">
    <source>
        <dbReference type="ARBA" id="ARBA00022741"/>
    </source>
</evidence>
<keyword evidence="3" id="KW-0547">Nucleotide-binding</keyword>
<feature type="domain" description="ABC1 atypical kinase-like" evidence="5">
    <location>
        <begin position="93"/>
        <end position="326"/>
    </location>
</feature>
<evidence type="ECO:0000256" key="1">
    <source>
        <dbReference type="ARBA" id="ARBA00009670"/>
    </source>
</evidence>
<dbReference type="CDD" id="cd13970">
    <property type="entry name" value="ABC1_ADCK3"/>
    <property type="match status" value="1"/>
</dbReference>
<dbReference type="PANTHER" id="PTHR43851">
    <property type="match status" value="1"/>
</dbReference>
<dbReference type="InterPro" id="IPR011009">
    <property type="entry name" value="Kinase-like_dom_sf"/>
</dbReference>
<comment type="caution">
    <text evidence="6">The sequence shown here is derived from an EMBL/GenBank/DDBJ whole genome shotgun (WGS) entry which is preliminary data.</text>
</comment>
<evidence type="ECO:0000256" key="2">
    <source>
        <dbReference type="ARBA" id="ARBA00022679"/>
    </source>
</evidence>
<keyword evidence="4" id="KW-0067">ATP-binding</keyword>
<dbReference type="Proteomes" id="UP000718281">
    <property type="component" value="Unassembled WGS sequence"/>
</dbReference>
<dbReference type="GO" id="GO:0005524">
    <property type="term" value="F:ATP binding"/>
    <property type="evidence" value="ECO:0007669"/>
    <property type="project" value="UniProtKB-KW"/>
</dbReference>
<dbReference type="InterPro" id="IPR004147">
    <property type="entry name" value="ABC1_dom"/>
</dbReference>
<keyword evidence="2" id="KW-0808">Transferase</keyword>
<dbReference type="EMBL" id="JADIXZ010000005">
    <property type="protein sequence ID" value="MBK6301706.1"/>
    <property type="molecule type" value="Genomic_DNA"/>
</dbReference>
<dbReference type="SUPFAM" id="SSF56112">
    <property type="entry name" value="Protein kinase-like (PK-like)"/>
    <property type="match status" value="1"/>
</dbReference>
<organism evidence="6 8">
    <name type="scientific">Candidatus Phosphoribacter hodrii</name>
    <dbReference type="NCBI Taxonomy" id="2953743"/>
    <lineage>
        <taxon>Bacteria</taxon>
        <taxon>Bacillati</taxon>
        <taxon>Actinomycetota</taxon>
        <taxon>Actinomycetes</taxon>
        <taxon>Micrococcales</taxon>
        <taxon>Dermatophilaceae</taxon>
        <taxon>Candidatus Phosphoribacter</taxon>
    </lineage>
</organism>
<dbReference type="InterPro" id="IPR051409">
    <property type="entry name" value="Atypical_kinase_ADCK"/>
</dbReference>